<dbReference type="AlphaFoldDB" id="A0A0E3S8C5"/>
<accession>A0A0E3S8C5</accession>
<dbReference type="Gene3D" id="3.40.50.10770">
    <property type="entry name" value="Hypothetical protein VC1899 like domain (Restriction endonuclease-like)"/>
    <property type="match status" value="1"/>
</dbReference>
<dbReference type="STRING" id="1434111.MSLAZ_2087"/>
<evidence type="ECO:0000313" key="3">
    <source>
        <dbReference type="Proteomes" id="UP000033072"/>
    </source>
</evidence>
<dbReference type="GeneID" id="24806877"/>
<proteinExistence type="predicted"/>
<dbReference type="EMBL" id="CP009515">
    <property type="protein sequence ID" value="AKB75348.1"/>
    <property type="molecule type" value="Genomic_DNA"/>
</dbReference>
<evidence type="ECO:0000313" key="2">
    <source>
        <dbReference type="EMBL" id="AKB75348.1"/>
    </source>
</evidence>
<gene>
    <name evidence="2" type="ORF">MSLAZ_2087</name>
</gene>
<dbReference type="SUPFAM" id="SSF46785">
    <property type="entry name" value="Winged helix' DNA-binding domain"/>
    <property type="match status" value="1"/>
</dbReference>
<name>A0A0E3S8C5_9EURY</name>
<dbReference type="HOGENOM" id="CLU_1088247_0_0_2"/>
<organism evidence="2 3">
    <name type="scientific">Methanosarcina lacustris Z-7289</name>
    <dbReference type="NCBI Taxonomy" id="1434111"/>
    <lineage>
        <taxon>Archaea</taxon>
        <taxon>Methanobacteriati</taxon>
        <taxon>Methanobacteriota</taxon>
        <taxon>Stenosarchaea group</taxon>
        <taxon>Methanomicrobia</taxon>
        <taxon>Methanosarcinales</taxon>
        <taxon>Methanosarcinaceae</taxon>
        <taxon>Methanosarcina</taxon>
    </lineage>
</organism>
<dbReference type="InterPro" id="IPR036390">
    <property type="entry name" value="WH_DNA-bd_sf"/>
</dbReference>
<dbReference type="OrthoDB" id="134291at2157"/>
<evidence type="ECO:0000259" key="1">
    <source>
        <dbReference type="Pfam" id="PF19810"/>
    </source>
</evidence>
<protein>
    <recommendedName>
        <fullName evidence="1">HFX-2341-like N-terminal domain-containing protein</fullName>
    </recommendedName>
</protein>
<dbReference type="SUPFAM" id="SSF52980">
    <property type="entry name" value="Restriction endonuclease-like"/>
    <property type="match status" value="1"/>
</dbReference>
<dbReference type="Pfam" id="PF19810">
    <property type="entry name" value="HFX_2341_N"/>
    <property type="match status" value="1"/>
</dbReference>
<feature type="domain" description="HFX-2341-like N-terminal" evidence="1">
    <location>
        <begin position="25"/>
        <end position="132"/>
    </location>
</feature>
<dbReference type="PATRIC" id="fig|1434111.4.peg.2762"/>
<dbReference type="RefSeq" id="WP_048126779.1">
    <property type="nucleotide sequence ID" value="NZ_CP009515.1"/>
</dbReference>
<dbReference type="InterPro" id="IPR046260">
    <property type="entry name" value="HFX_2341-like_N"/>
</dbReference>
<sequence length="255" mass="28361">MSVLIATVGGTESVVKLGFRMMENVEKVILVPGKPFEQVMEKSEIKQGKTRSDPVQKAQELKKILQDFGADVEIHEVNPLDFKECLLKIIELIQEQPEGTDIAVNVTGGTKLLSLATMNAACMCYCKSFYVQEKDSGDTKVDLPSPNSGYFNDIGDQAKKILAYLLDEHKKLRKPIEECSDDELKNFINREIARGLGVTSQTITNKLQMLEADGLLMSKKGAIKNSSGLGKSSVKIWWLTDEGRIYATYFSKKNS</sequence>
<dbReference type="KEGG" id="mls:MSLAZ_2087"/>
<keyword evidence="3" id="KW-1185">Reference proteome</keyword>
<dbReference type="Proteomes" id="UP000033072">
    <property type="component" value="Chromosome"/>
</dbReference>
<reference evidence="2 3" key="1">
    <citation type="submission" date="2014-07" db="EMBL/GenBank/DDBJ databases">
        <title>Methanogenic archaea and the global carbon cycle.</title>
        <authorList>
            <person name="Henriksen J.R."/>
            <person name="Luke J."/>
            <person name="Reinhart S."/>
            <person name="Benedict M.N."/>
            <person name="Youngblut N.D."/>
            <person name="Metcalf M.E."/>
            <person name="Whitaker R.J."/>
            <person name="Metcalf W.W."/>
        </authorList>
    </citation>
    <scope>NUCLEOTIDE SEQUENCE [LARGE SCALE GENOMIC DNA]</scope>
    <source>
        <strain evidence="2 3">Z-7289</strain>
    </source>
</reference>
<dbReference type="InterPro" id="IPR011335">
    <property type="entry name" value="Restrct_endonuc-II-like"/>
</dbReference>